<dbReference type="Proteomes" id="UP000660262">
    <property type="component" value="Unassembled WGS sequence"/>
</dbReference>
<dbReference type="AlphaFoldDB" id="A0A830HSI9"/>
<evidence type="ECO:0000313" key="3">
    <source>
        <dbReference type="Proteomes" id="UP000660262"/>
    </source>
</evidence>
<keyword evidence="3" id="KW-1185">Reference proteome</keyword>
<feature type="chain" id="PRO_5032677446" evidence="1">
    <location>
        <begin position="40"/>
        <end position="593"/>
    </location>
</feature>
<gene>
    <name evidence="2" type="ORF">PPROV_000664900</name>
</gene>
<protein>
    <submittedName>
        <fullName evidence="2">Uncharacterized protein</fullName>
    </submittedName>
</protein>
<evidence type="ECO:0000256" key="1">
    <source>
        <dbReference type="SAM" id="SignalP"/>
    </source>
</evidence>
<keyword evidence="1" id="KW-0732">Signal</keyword>
<name>A0A830HSI9_9CHLO</name>
<comment type="caution">
    <text evidence="2">The sequence shown here is derived from an EMBL/GenBank/DDBJ whole genome shotgun (WGS) entry which is preliminary data.</text>
</comment>
<sequence>MVMVVVPTRMMMRMRRRSTLGFLLCLMMIIVNNNVAVSSAPPASSETTMTTTTTMIPYESPSEIRKALYDKQFKSTLQAAALSLISSRRTNDNNTVSSITQQQLINTHQPCERLARKPVAFCGQAQLLAARRTGAGMSPHEEAILQTLERLERNARRVIDKTAQAYNLSATQLANAAALVHGNVDIRTWRGGCDDQVERLLNQTRSSSSSSINETWARLWLYGLPPKSAIAKACGKQNTTTATTTTYYAPLHVIRAPPPAMVASHETNEEAESRRRTRKRWWKHILPPPEASSARPGATNAVATAVGANAAGAWKMVAACESGAIVPSVDDDVGVEEEEEREEEAETKELMGVVEEMMEGMFEEEPGVMDATATATTTASSCVITDDEGAPMPLLRMAQAEVEAGARGAAAAMAMLRRGEEEHALAQAEDDLTPLARRVRDAGATRSPISPAAFTLVARWADEERLHLVSDDARSGGAAEAGAEGQDEPTRALRAHYMRNAADALLPEVGLAAGPIAPAGRALPAHHVASPYGGGYVVRAVLAELCAERLDALGALAGNMRAAQRASARDGLANERAQEWERRARMRWQERVK</sequence>
<dbReference type="EMBL" id="BNJQ01000018">
    <property type="protein sequence ID" value="GHP07907.1"/>
    <property type="molecule type" value="Genomic_DNA"/>
</dbReference>
<evidence type="ECO:0000313" key="2">
    <source>
        <dbReference type="EMBL" id="GHP07907.1"/>
    </source>
</evidence>
<accession>A0A830HSI9</accession>
<reference evidence="2" key="1">
    <citation type="submission" date="2020-10" db="EMBL/GenBank/DDBJ databases">
        <title>Unveiling of a novel bifunctional photoreceptor, Dualchrome1, isolated from a cosmopolitan green alga.</title>
        <authorList>
            <person name="Suzuki S."/>
            <person name="Kawachi M."/>
        </authorList>
    </citation>
    <scope>NUCLEOTIDE SEQUENCE</scope>
    <source>
        <strain evidence="2">NIES 2893</strain>
    </source>
</reference>
<proteinExistence type="predicted"/>
<feature type="signal peptide" evidence="1">
    <location>
        <begin position="1"/>
        <end position="39"/>
    </location>
</feature>
<organism evidence="2 3">
    <name type="scientific">Pycnococcus provasolii</name>
    <dbReference type="NCBI Taxonomy" id="41880"/>
    <lineage>
        <taxon>Eukaryota</taxon>
        <taxon>Viridiplantae</taxon>
        <taxon>Chlorophyta</taxon>
        <taxon>Pseudoscourfieldiophyceae</taxon>
        <taxon>Pseudoscourfieldiales</taxon>
        <taxon>Pycnococcaceae</taxon>
        <taxon>Pycnococcus</taxon>
    </lineage>
</organism>